<comment type="catalytic activity">
    <reaction evidence="4">
        <text>biotin + L-lysyl-[protein] + ATP = N(6)-biotinyl-L-lysyl-[protein] + AMP + diphosphate + H(+)</text>
        <dbReference type="Rhea" id="RHEA:11756"/>
        <dbReference type="Rhea" id="RHEA-COMP:9752"/>
        <dbReference type="Rhea" id="RHEA-COMP:10505"/>
        <dbReference type="ChEBI" id="CHEBI:15378"/>
        <dbReference type="ChEBI" id="CHEBI:29969"/>
        <dbReference type="ChEBI" id="CHEBI:30616"/>
        <dbReference type="ChEBI" id="CHEBI:33019"/>
        <dbReference type="ChEBI" id="CHEBI:57586"/>
        <dbReference type="ChEBI" id="CHEBI:83144"/>
        <dbReference type="ChEBI" id="CHEBI:456215"/>
        <dbReference type="EC" id="6.3.4.15"/>
    </reaction>
</comment>
<gene>
    <name evidence="6" type="ORF">CR162_03195</name>
</gene>
<evidence type="ECO:0000256" key="2">
    <source>
        <dbReference type="ARBA" id="ARBA00023267"/>
    </source>
</evidence>
<comment type="caution">
    <text evidence="6">The sequence shown here is derived from an EMBL/GenBank/DDBJ whole genome shotgun (WGS) entry which is preliminary data.</text>
</comment>
<evidence type="ECO:0000256" key="1">
    <source>
        <dbReference type="ARBA" id="ARBA00022598"/>
    </source>
</evidence>
<keyword evidence="1 6" id="KW-0436">Ligase</keyword>
<reference evidence="6 7" key="1">
    <citation type="submission" date="2017-10" db="EMBL/GenBank/DDBJ databases">
        <authorList>
            <person name="Banno H."/>
            <person name="Chua N.-H."/>
        </authorList>
    </citation>
    <scope>NUCLEOTIDE SEQUENCE [LARGE SCALE GENOMIC DNA]</scope>
    <source>
        <strain evidence="6 7">YW11</strain>
    </source>
</reference>
<dbReference type="GO" id="GO:0005737">
    <property type="term" value="C:cytoplasm"/>
    <property type="evidence" value="ECO:0007669"/>
    <property type="project" value="TreeGrafter"/>
</dbReference>
<dbReference type="Gene3D" id="3.30.930.10">
    <property type="entry name" value="Bira Bifunctional Protein, Domain 2"/>
    <property type="match status" value="1"/>
</dbReference>
<dbReference type="Pfam" id="PF02237">
    <property type="entry name" value="BPL_C"/>
    <property type="match status" value="1"/>
</dbReference>
<keyword evidence="2" id="KW-0092">Biotin</keyword>
<dbReference type="EMBL" id="PDNU01000003">
    <property type="protein sequence ID" value="PHK96355.1"/>
    <property type="molecule type" value="Genomic_DNA"/>
</dbReference>
<evidence type="ECO:0000256" key="4">
    <source>
        <dbReference type="ARBA" id="ARBA00047846"/>
    </source>
</evidence>
<dbReference type="Proteomes" id="UP000223527">
    <property type="component" value="Unassembled WGS sequence"/>
</dbReference>
<evidence type="ECO:0000313" key="7">
    <source>
        <dbReference type="Proteomes" id="UP000223527"/>
    </source>
</evidence>
<dbReference type="OrthoDB" id="9807064at2"/>
<dbReference type="RefSeq" id="WP_099094085.1">
    <property type="nucleotide sequence ID" value="NZ_PDNU01000003.1"/>
</dbReference>
<evidence type="ECO:0000313" key="6">
    <source>
        <dbReference type="EMBL" id="PHK96355.1"/>
    </source>
</evidence>
<sequence length="253" mass="26901">MTGAAPAWRLRVHDELASTQDGVLAAALEGEPEGLAILARRQVAGRGTQGRHWRSPPGNLYLSFLLRPEGLARELPQWSLLMAVALADALAPLLPDPSRLRLKWPNDLLLDGAKCAGILTQGTPGEDGGIGWLACGIGVNLAEAPVLPDRPTASLRQAGLVPPEPVAFAWSLLAALDRWRELQGRQGFAPVRLAWMARGPAQGSRLRLNRPEGILEGTYEGLSPEGRLLLRTGTSLQAISSGEIVPVPLPTAG</sequence>
<name>A0A2C7AFV1_9PROT</name>
<organism evidence="6 7">
    <name type="scientific">Teichococcus rhizosphaerae</name>
    <dbReference type="NCBI Taxonomy" id="1335062"/>
    <lineage>
        <taxon>Bacteria</taxon>
        <taxon>Pseudomonadati</taxon>
        <taxon>Pseudomonadota</taxon>
        <taxon>Alphaproteobacteria</taxon>
        <taxon>Acetobacterales</taxon>
        <taxon>Roseomonadaceae</taxon>
        <taxon>Roseomonas</taxon>
    </lineage>
</organism>
<dbReference type="InterPro" id="IPR045864">
    <property type="entry name" value="aa-tRNA-synth_II/BPL/LPL"/>
</dbReference>
<dbReference type="AlphaFoldDB" id="A0A2C7AFV1"/>
<proteinExistence type="predicted"/>
<dbReference type="PROSITE" id="PS51733">
    <property type="entry name" value="BPL_LPL_CATALYTIC"/>
    <property type="match status" value="1"/>
</dbReference>
<accession>A0A2C7AFV1</accession>
<dbReference type="EC" id="6.3.4.15" evidence="3"/>
<dbReference type="InterPro" id="IPR003142">
    <property type="entry name" value="BPL_C"/>
</dbReference>
<dbReference type="SUPFAM" id="SSF55681">
    <property type="entry name" value="Class II aaRS and biotin synthetases"/>
    <property type="match status" value="1"/>
</dbReference>
<dbReference type="PANTHER" id="PTHR12835:SF5">
    <property type="entry name" value="BIOTIN--PROTEIN LIGASE"/>
    <property type="match status" value="1"/>
</dbReference>
<dbReference type="NCBIfam" id="TIGR00121">
    <property type="entry name" value="birA_ligase"/>
    <property type="match status" value="1"/>
</dbReference>
<dbReference type="Pfam" id="PF03099">
    <property type="entry name" value="BPL_LplA_LipB"/>
    <property type="match status" value="1"/>
</dbReference>
<evidence type="ECO:0000256" key="3">
    <source>
        <dbReference type="ARBA" id="ARBA00024227"/>
    </source>
</evidence>
<dbReference type="InterPro" id="IPR004143">
    <property type="entry name" value="BPL_LPL_catalytic"/>
</dbReference>
<dbReference type="GO" id="GO:0004077">
    <property type="term" value="F:biotin--[biotin carboxyl-carrier protein] ligase activity"/>
    <property type="evidence" value="ECO:0007669"/>
    <property type="project" value="UniProtKB-EC"/>
</dbReference>
<feature type="domain" description="BPL/LPL catalytic" evidence="5">
    <location>
        <begin position="2"/>
        <end position="184"/>
    </location>
</feature>
<protein>
    <recommendedName>
        <fullName evidence="3">biotin--[biotin carboxyl-carrier protein] ligase</fullName>
        <ecNumber evidence="3">6.3.4.15</ecNumber>
    </recommendedName>
</protein>
<keyword evidence="7" id="KW-1185">Reference proteome</keyword>
<dbReference type="CDD" id="cd16442">
    <property type="entry name" value="BPL"/>
    <property type="match status" value="1"/>
</dbReference>
<dbReference type="PANTHER" id="PTHR12835">
    <property type="entry name" value="BIOTIN PROTEIN LIGASE"/>
    <property type="match status" value="1"/>
</dbReference>
<dbReference type="InterPro" id="IPR004408">
    <property type="entry name" value="Biotin_CoA_COase_ligase"/>
</dbReference>
<evidence type="ECO:0000259" key="5">
    <source>
        <dbReference type="PROSITE" id="PS51733"/>
    </source>
</evidence>